<gene>
    <name evidence="1" type="ORF">AB4Y32_21930</name>
</gene>
<proteinExistence type="predicted"/>
<accession>A0ACC6U480</accession>
<evidence type="ECO:0000313" key="2">
    <source>
        <dbReference type="Proteomes" id="UP001558850"/>
    </source>
</evidence>
<evidence type="ECO:0000313" key="1">
    <source>
        <dbReference type="EMBL" id="MEX3934416.1"/>
    </source>
</evidence>
<sequence>MSIGSINLDLQMRSDEPPGAETIRAYAFSQLSGGKGANRAYLARVLGHEATLIGMVGSDHFGKEVLAPLSGIGVDVAGVGVAQGVATAVSIIVVPPDGKKHIVFAPNANEVWDQDAIELAVRALTSVPRTALVAMDCEIGPDACSALLDAAVERGMRIVLDAAPPARALDEAVRRFWPMVYAFTPNEEEATALTGIGIDTESDAVRAARCLHDNGIALACVKRRDGGCIAVSDEGAISVLAGKVDVVDSTGAGDAFTGALAVTLAEQRPLDDALRFATAAANLAVTRWGSQQAYGRRDEIDSWSAKLTVERIDG</sequence>
<protein>
    <submittedName>
        <fullName evidence="1">Ribokinase</fullName>
        <ecNumber evidence="1">2.7.1.15</ecNumber>
    </submittedName>
</protein>
<dbReference type="EC" id="2.7.1.15" evidence="1"/>
<comment type="caution">
    <text evidence="1">The sequence shown here is derived from an EMBL/GenBank/DDBJ whole genome shotgun (WGS) entry which is preliminary data.</text>
</comment>
<keyword evidence="1" id="KW-0808">Transferase</keyword>
<organism evidence="1 2">
    <name type="scientific">Paraburkholderia phymatum</name>
    <dbReference type="NCBI Taxonomy" id="148447"/>
    <lineage>
        <taxon>Bacteria</taxon>
        <taxon>Pseudomonadati</taxon>
        <taxon>Pseudomonadota</taxon>
        <taxon>Betaproteobacteria</taxon>
        <taxon>Burkholderiales</taxon>
        <taxon>Burkholderiaceae</taxon>
        <taxon>Paraburkholderia</taxon>
    </lineage>
</organism>
<dbReference type="EMBL" id="JBFRCH010000013">
    <property type="protein sequence ID" value="MEX3934416.1"/>
    <property type="molecule type" value="Genomic_DNA"/>
</dbReference>
<keyword evidence="2" id="KW-1185">Reference proteome</keyword>
<dbReference type="Proteomes" id="UP001558850">
    <property type="component" value="Unassembled WGS sequence"/>
</dbReference>
<name>A0ACC6U480_9BURK</name>
<reference evidence="1" key="1">
    <citation type="submission" date="2024-07" db="EMBL/GenBank/DDBJ databases">
        <title>A survey of Mimosa microsymbionts across Brazilian biomes reveals a high diversity of Paraburkholderia nodulating endemic species, but also that Cupriavidus is common as a symbiont of widespread species.</title>
        <authorList>
            <person name="Rouws L."/>
            <person name="Barauna A."/>
            <person name="Beukes C."/>
            <person name="Rouws J.R.C."/>
            <person name="De Faria S.M."/>
            <person name="Gross E."/>
            <person name="Bueno Dos Reis Junior F."/>
            <person name="Simon M.F."/>
            <person name="Maluk M."/>
            <person name="Odee D.W."/>
            <person name="Kenicer G."/>
            <person name="Young J.P.W."/>
            <person name="Reis V.M."/>
            <person name="Zilli J."/>
            <person name="James E.K."/>
        </authorList>
    </citation>
    <scope>NUCLEOTIDE SEQUENCE</scope>
    <source>
        <strain evidence="1">EG181B</strain>
    </source>
</reference>